<dbReference type="OrthoDB" id="7410755at2"/>
<evidence type="ECO:0000313" key="3">
    <source>
        <dbReference type="Proteomes" id="UP000053464"/>
    </source>
</evidence>
<evidence type="ECO:0000313" key="2">
    <source>
        <dbReference type="EMBL" id="KLE34136.1"/>
    </source>
</evidence>
<feature type="compositionally biased region" description="Basic and acidic residues" evidence="1">
    <location>
        <begin position="99"/>
        <end position="111"/>
    </location>
</feature>
<feature type="compositionally biased region" description="Basic and acidic residues" evidence="1">
    <location>
        <begin position="159"/>
        <end position="171"/>
    </location>
</feature>
<sequence length="171" mass="18224">MSVFDDEFIAARQVPLRDQQPAPLGYVGEVMEQRQQRGVQTQGQSQDQSSQGPEQRGEDLTPGPEPVQAGEGPLADDRDAGSPRPVYDQYEVNTPQTMHQDEATEAMKREQAGSNDGAAGGDARGKPEDNPDGKARNADGSQGLGYGAEDGEEMADAPDVTRPKPGDEASE</sequence>
<feature type="compositionally biased region" description="Basic and acidic residues" evidence="1">
    <location>
        <begin position="123"/>
        <end position="137"/>
    </location>
</feature>
<dbReference type="RefSeq" id="WP_047003782.1">
    <property type="nucleotide sequence ID" value="NZ_LBHB01000002.1"/>
</dbReference>
<accession>A0A0G9MTX9</accession>
<comment type="caution">
    <text evidence="2">The sequence shown here is derived from an EMBL/GenBank/DDBJ whole genome shotgun (WGS) entry which is preliminary data.</text>
</comment>
<organism evidence="2 3">
    <name type="scientific">Aurantiacibacter luteus</name>
    <dbReference type="NCBI Taxonomy" id="1581420"/>
    <lineage>
        <taxon>Bacteria</taxon>
        <taxon>Pseudomonadati</taxon>
        <taxon>Pseudomonadota</taxon>
        <taxon>Alphaproteobacteria</taxon>
        <taxon>Sphingomonadales</taxon>
        <taxon>Erythrobacteraceae</taxon>
        <taxon>Aurantiacibacter</taxon>
    </lineage>
</organism>
<dbReference type="Proteomes" id="UP000053464">
    <property type="component" value="Unassembled WGS sequence"/>
</dbReference>
<gene>
    <name evidence="2" type="ORF">AAW00_07595</name>
</gene>
<dbReference type="PATRIC" id="fig|1581420.6.peg.1555"/>
<feature type="compositionally biased region" description="Low complexity" evidence="1">
    <location>
        <begin position="36"/>
        <end position="52"/>
    </location>
</feature>
<dbReference type="EMBL" id="LBHB01000002">
    <property type="protein sequence ID" value="KLE34136.1"/>
    <property type="molecule type" value="Genomic_DNA"/>
</dbReference>
<protein>
    <submittedName>
        <fullName evidence="2">Uncharacterized protein</fullName>
    </submittedName>
</protein>
<dbReference type="AlphaFoldDB" id="A0A0G9MTX9"/>
<reference evidence="2 3" key="1">
    <citation type="submission" date="2015-04" db="EMBL/GenBank/DDBJ databases">
        <title>The draft genome sequence of Erythrobacter luteus KA37.</title>
        <authorList>
            <person name="Zhuang L."/>
            <person name="Liu Y."/>
            <person name="Shao Z."/>
        </authorList>
    </citation>
    <scope>NUCLEOTIDE SEQUENCE [LARGE SCALE GENOMIC DNA]</scope>
    <source>
        <strain evidence="2 3">KA37</strain>
    </source>
</reference>
<keyword evidence="3" id="KW-1185">Reference proteome</keyword>
<evidence type="ECO:0000256" key="1">
    <source>
        <dbReference type="SAM" id="MobiDB-lite"/>
    </source>
</evidence>
<proteinExistence type="predicted"/>
<name>A0A0G9MTX9_9SPHN</name>
<feature type="region of interest" description="Disordered" evidence="1">
    <location>
        <begin position="12"/>
        <end position="171"/>
    </location>
</feature>